<proteinExistence type="predicted"/>
<accession>A0A699ZJY6</accession>
<organism evidence="1 2">
    <name type="scientific">Haematococcus lacustris</name>
    <name type="common">Green alga</name>
    <name type="synonym">Haematococcus pluvialis</name>
    <dbReference type="NCBI Taxonomy" id="44745"/>
    <lineage>
        <taxon>Eukaryota</taxon>
        <taxon>Viridiplantae</taxon>
        <taxon>Chlorophyta</taxon>
        <taxon>core chlorophytes</taxon>
        <taxon>Chlorophyceae</taxon>
        <taxon>CS clade</taxon>
        <taxon>Chlamydomonadales</taxon>
        <taxon>Haematococcaceae</taxon>
        <taxon>Haematococcus</taxon>
    </lineage>
</organism>
<evidence type="ECO:0000313" key="1">
    <source>
        <dbReference type="EMBL" id="GFH19134.1"/>
    </source>
</evidence>
<dbReference type="AlphaFoldDB" id="A0A699ZJY6"/>
<sequence>MGPGSPLKCSRQSSTASALACCTLASLVGQEFEGCTYKKHGKVLINRVNSWYARRCCCRASN</sequence>
<gene>
    <name evidence="1" type="ORF">HaLaN_16035</name>
</gene>
<dbReference type="Proteomes" id="UP000485058">
    <property type="component" value="Unassembled WGS sequence"/>
</dbReference>
<comment type="caution">
    <text evidence="1">The sequence shown here is derived from an EMBL/GenBank/DDBJ whole genome shotgun (WGS) entry which is preliminary data.</text>
</comment>
<protein>
    <submittedName>
        <fullName evidence="1">Uncharacterized protein</fullName>
    </submittedName>
</protein>
<keyword evidence="2" id="KW-1185">Reference proteome</keyword>
<dbReference type="EMBL" id="BLLF01001411">
    <property type="protein sequence ID" value="GFH19134.1"/>
    <property type="molecule type" value="Genomic_DNA"/>
</dbReference>
<evidence type="ECO:0000313" key="2">
    <source>
        <dbReference type="Proteomes" id="UP000485058"/>
    </source>
</evidence>
<name>A0A699ZJY6_HAELA</name>
<reference evidence="1 2" key="1">
    <citation type="submission" date="2020-02" db="EMBL/GenBank/DDBJ databases">
        <title>Draft genome sequence of Haematococcus lacustris strain NIES-144.</title>
        <authorList>
            <person name="Morimoto D."/>
            <person name="Nakagawa S."/>
            <person name="Yoshida T."/>
            <person name="Sawayama S."/>
        </authorList>
    </citation>
    <scope>NUCLEOTIDE SEQUENCE [LARGE SCALE GENOMIC DNA]</scope>
    <source>
        <strain evidence="1 2">NIES-144</strain>
    </source>
</reference>